<dbReference type="VEuPathDB" id="TriTrypDB:BCY84_17609"/>
<feature type="region of interest" description="Disordered" evidence="1">
    <location>
        <begin position="244"/>
        <end position="276"/>
    </location>
</feature>
<feature type="compositionally biased region" description="Low complexity" evidence="1">
    <location>
        <begin position="200"/>
        <end position="215"/>
    </location>
</feature>
<gene>
    <name evidence="2" type="ORF">ECC02_004223</name>
</gene>
<dbReference type="AlphaFoldDB" id="A0A7J6Y884"/>
<evidence type="ECO:0000313" key="2">
    <source>
        <dbReference type="EMBL" id="KAF5222646.1"/>
    </source>
</evidence>
<name>A0A7J6Y884_TRYCR</name>
<comment type="caution">
    <text evidence="2">The sequence shown here is derived from an EMBL/GenBank/DDBJ whole genome shotgun (WGS) entry which is preliminary data.</text>
</comment>
<dbReference type="EMBL" id="JABDHM010000025">
    <property type="protein sequence ID" value="KAF5222646.1"/>
    <property type="molecule type" value="Genomic_DNA"/>
</dbReference>
<dbReference type="VEuPathDB" id="TriTrypDB:ECC02_004223"/>
<feature type="compositionally biased region" description="Low complexity" evidence="1">
    <location>
        <begin position="246"/>
        <end position="261"/>
    </location>
</feature>
<sequence>MRGMWRLTLPLRTSSSSFSNSRRLVGRETVFLPWNARPWPSYETHADQWRFLDRTLSAVVGMTPAEVSAKSLRLCPRRLLQDIEDPALMLQRRRERALKQQQQQQQQEQQRRRRRTEEPSLSTSAGARTSCAVTTSNTNKDKSACGVLEERRKSTAVAKSAPASIPFPTVASSTTGRGSNRARKKRELVDPPVGMPEDIPASSSSPSAAASPPAATRTTTAAAVCVPATVTAPKTSINASITNFGNTSANRSSSSSSSARTPATALETKTPVRHPRTEKTTTAEMLGKGEKRNMNNGNKLIQHESKMLTSTASIEAIKNEETEESRMAAREFADLKESTSILHPPLRKLKQSRSQGKGGKRGNK</sequence>
<feature type="compositionally biased region" description="Basic and acidic residues" evidence="1">
    <location>
        <begin position="139"/>
        <end position="153"/>
    </location>
</feature>
<feature type="compositionally biased region" description="Low complexity" evidence="1">
    <location>
        <begin position="99"/>
        <end position="108"/>
    </location>
</feature>
<reference evidence="2 3" key="1">
    <citation type="journal article" date="2019" name="Genome Biol. Evol.">
        <title>Nanopore Sequencing Significantly Improves Genome Assembly of the Protozoan Parasite Trypanosoma cruzi.</title>
        <authorList>
            <person name="Diaz-Viraque F."/>
            <person name="Pita S."/>
            <person name="Greif G."/>
            <person name="de Souza R.C.M."/>
            <person name="Iraola G."/>
            <person name="Robello C."/>
        </authorList>
    </citation>
    <scope>NUCLEOTIDE SEQUENCE [LARGE SCALE GENOMIC DNA]</scope>
    <source>
        <strain evidence="2 3">Berenice</strain>
    </source>
</reference>
<dbReference type="Proteomes" id="UP000583944">
    <property type="component" value="Unassembled WGS sequence"/>
</dbReference>
<evidence type="ECO:0000313" key="3">
    <source>
        <dbReference type="Proteomes" id="UP000583944"/>
    </source>
</evidence>
<evidence type="ECO:0000256" key="1">
    <source>
        <dbReference type="SAM" id="MobiDB-lite"/>
    </source>
</evidence>
<feature type="region of interest" description="Disordered" evidence="1">
    <location>
        <begin position="94"/>
        <end position="215"/>
    </location>
</feature>
<proteinExistence type="predicted"/>
<feature type="compositionally biased region" description="Polar residues" evidence="1">
    <location>
        <begin position="119"/>
        <end position="138"/>
    </location>
</feature>
<protein>
    <submittedName>
        <fullName evidence="2">Uncharacterized protein</fullName>
    </submittedName>
</protein>
<organism evidence="2 3">
    <name type="scientific">Trypanosoma cruzi</name>
    <dbReference type="NCBI Taxonomy" id="5693"/>
    <lineage>
        <taxon>Eukaryota</taxon>
        <taxon>Discoba</taxon>
        <taxon>Euglenozoa</taxon>
        <taxon>Kinetoplastea</taxon>
        <taxon>Metakinetoplastina</taxon>
        <taxon>Trypanosomatida</taxon>
        <taxon>Trypanosomatidae</taxon>
        <taxon>Trypanosoma</taxon>
        <taxon>Schizotrypanum</taxon>
    </lineage>
</organism>
<feature type="region of interest" description="Disordered" evidence="1">
    <location>
        <begin position="335"/>
        <end position="364"/>
    </location>
</feature>
<accession>A0A7J6Y884</accession>